<gene>
    <name evidence="2" type="ORF">KIW84_024679</name>
</gene>
<dbReference type="Proteomes" id="UP001058974">
    <property type="component" value="Chromosome 2"/>
</dbReference>
<dbReference type="EMBL" id="JAMSHJ010000002">
    <property type="protein sequence ID" value="KAI5439031.1"/>
    <property type="molecule type" value="Genomic_DNA"/>
</dbReference>
<evidence type="ECO:0000313" key="3">
    <source>
        <dbReference type="Proteomes" id="UP001058974"/>
    </source>
</evidence>
<feature type="signal peptide" evidence="1">
    <location>
        <begin position="1"/>
        <end position="18"/>
    </location>
</feature>
<sequence length="101" mass="11395">MTAMRISRWLMVVVEVYGAVRVGATVYGDGLFRSWDLEAVSSMNSAAKRDGLCRRRGEDVKEDSSIPQRSKAMELEYNALLDNKTWSLTILPTHRKITGCK</sequence>
<keyword evidence="1" id="KW-0732">Signal</keyword>
<reference evidence="2 3" key="1">
    <citation type="journal article" date="2022" name="Nat. Genet.">
        <title>Improved pea reference genome and pan-genome highlight genomic features and evolutionary characteristics.</title>
        <authorList>
            <person name="Yang T."/>
            <person name="Liu R."/>
            <person name="Luo Y."/>
            <person name="Hu S."/>
            <person name="Wang D."/>
            <person name="Wang C."/>
            <person name="Pandey M.K."/>
            <person name="Ge S."/>
            <person name="Xu Q."/>
            <person name="Li N."/>
            <person name="Li G."/>
            <person name="Huang Y."/>
            <person name="Saxena R.K."/>
            <person name="Ji Y."/>
            <person name="Li M."/>
            <person name="Yan X."/>
            <person name="He Y."/>
            <person name="Liu Y."/>
            <person name="Wang X."/>
            <person name="Xiang C."/>
            <person name="Varshney R.K."/>
            <person name="Ding H."/>
            <person name="Gao S."/>
            <person name="Zong X."/>
        </authorList>
    </citation>
    <scope>NUCLEOTIDE SEQUENCE [LARGE SCALE GENOMIC DNA]</scope>
    <source>
        <strain evidence="2 3">cv. Zhongwan 6</strain>
    </source>
</reference>
<name>A0A9D4YG84_PEA</name>
<evidence type="ECO:0000313" key="2">
    <source>
        <dbReference type="EMBL" id="KAI5439031.1"/>
    </source>
</evidence>
<evidence type="ECO:0000256" key="1">
    <source>
        <dbReference type="SAM" id="SignalP"/>
    </source>
</evidence>
<keyword evidence="3" id="KW-1185">Reference proteome</keyword>
<accession>A0A9D4YG84</accession>
<organism evidence="2 3">
    <name type="scientific">Pisum sativum</name>
    <name type="common">Garden pea</name>
    <name type="synonym">Lathyrus oleraceus</name>
    <dbReference type="NCBI Taxonomy" id="3888"/>
    <lineage>
        <taxon>Eukaryota</taxon>
        <taxon>Viridiplantae</taxon>
        <taxon>Streptophyta</taxon>
        <taxon>Embryophyta</taxon>
        <taxon>Tracheophyta</taxon>
        <taxon>Spermatophyta</taxon>
        <taxon>Magnoliopsida</taxon>
        <taxon>eudicotyledons</taxon>
        <taxon>Gunneridae</taxon>
        <taxon>Pentapetalae</taxon>
        <taxon>rosids</taxon>
        <taxon>fabids</taxon>
        <taxon>Fabales</taxon>
        <taxon>Fabaceae</taxon>
        <taxon>Papilionoideae</taxon>
        <taxon>50 kb inversion clade</taxon>
        <taxon>NPAAA clade</taxon>
        <taxon>Hologalegina</taxon>
        <taxon>IRL clade</taxon>
        <taxon>Fabeae</taxon>
        <taxon>Lathyrus</taxon>
    </lineage>
</organism>
<dbReference type="Gramene" id="Psat02G0467900-T1">
    <property type="protein sequence ID" value="KAI5439031.1"/>
    <property type="gene ID" value="KIW84_024679"/>
</dbReference>
<comment type="caution">
    <text evidence="2">The sequence shown here is derived from an EMBL/GenBank/DDBJ whole genome shotgun (WGS) entry which is preliminary data.</text>
</comment>
<dbReference type="AlphaFoldDB" id="A0A9D4YG84"/>
<proteinExistence type="predicted"/>
<protein>
    <submittedName>
        <fullName evidence="2">Uncharacterized protein</fullName>
    </submittedName>
</protein>
<feature type="chain" id="PRO_5038824828" evidence="1">
    <location>
        <begin position="19"/>
        <end position="101"/>
    </location>
</feature>